<evidence type="ECO:0000313" key="4">
    <source>
        <dbReference type="EMBL" id="KAJ7776807.1"/>
    </source>
</evidence>
<comment type="caution">
    <text evidence="4">The sequence shown here is derived from an EMBL/GenBank/DDBJ whole genome shotgun (WGS) entry which is preliminary data.</text>
</comment>
<dbReference type="Pfam" id="PF05670">
    <property type="entry name" value="NFACT-R_1"/>
    <property type="match status" value="1"/>
</dbReference>
<sequence>MVLFFTSTAVNPSVTLYMGRDKVENEDLIKYAYPEDVWFHVDKLSSAHVYLRMPEDGSMTWDSIPEALLTDCAQLVKANSIEGNKKDNLTIIYTPADNLKKTGDMAVGQVSFHSDKKVRRAVSDLSACIVHVPNRQNPIVNRLNKTKNERVVDHEQERIDRLKREASARRTAASEKKKADLELARAREAEKAARSYDTLFNGEPEDDEEQESRKKSVRELEEDFM</sequence>
<dbReference type="PANTHER" id="PTHR13049:SF2">
    <property type="entry name" value="COILED-COIL DOMAIN-CONTAINING PROTEIN 25"/>
    <property type="match status" value="1"/>
</dbReference>
<proteinExistence type="inferred from homology"/>
<dbReference type="PANTHER" id="PTHR13049">
    <property type="entry name" value="DUF814-RELATED"/>
    <property type="match status" value="1"/>
</dbReference>
<evidence type="ECO:0000313" key="5">
    <source>
        <dbReference type="Proteomes" id="UP001215280"/>
    </source>
</evidence>
<dbReference type="EMBL" id="JARJLG010000011">
    <property type="protein sequence ID" value="KAJ7776807.1"/>
    <property type="molecule type" value="Genomic_DNA"/>
</dbReference>
<evidence type="ECO:0000256" key="1">
    <source>
        <dbReference type="ARBA" id="ARBA00008998"/>
    </source>
</evidence>
<protein>
    <submittedName>
        <fullName evidence="4">Cytoplasmic protein</fullName>
    </submittedName>
</protein>
<evidence type="ECO:0000256" key="2">
    <source>
        <dbReference type="SAM" id="MobiDB-lite"/>
    </source>
</evidence>
<feature type="domain" description="NFACT RNA-binding" evidence="3">
    <location>
        <begin position="1"/>
        <end position="113"/>
    </location>
</feature>
<dbReference type="Proteomes" id="UP001215280">
    <property type="component" value="Unassembled WGS sequence"/>
</dbReference>
<comment type="similarity">
    <text evidence="1">Belongs to the CCDC25 family.</text>
</comment>
<gene>
    <name evidence="4" type="ORF">DFH07DRAFT_731606</name>
</gene>
<name>A0AAD7K264_9AGAR</name>
<organism evidence="4 5">
    <name type="scientific">Mycena maculata</name>
    <dbReference type="NCBI Taxonomy" id="230809"/>
    <lineage>
        <taxon>Eukaryota</taxon>
        <taxon>Fungi</taxon>
        <taxon>Dikarya</taxon>
        <taxon>Basidiomycota</taxon>
        <taxon>Agaricomycotina</taxon>
        <taxon>Agaricomycetes</taxon>
        <taxon>Agaricomycetidae</taxon>
        <taxon>Agaricales</taxon>
        <taxon>Marasmiineae</taxon>
        <taxon>Mycenaceae</taxon>
        <taxon>Mycena</taxon>
    </lineage>
</organism>
<reference evidence="4" key="1">
    <citation type="submission" date="2023-03" db="EMBL/GenBank/DDBJ databases">
        <title>Massive genome expansion in bonnet fungi (Mycena s.s.) driven by repeated elements and novel gene families across ecological guilds.</title>
        <authorList>
            <consortium name="Lawrence Berkeley National Laboratory"/>
            <person name="Harder C.B."/>
            <person name="Miyauchi S."/>
            <person name="Viragh M."/>
            <person name="Kuo A."/>
            <person name="Thoen E."/>
            <person name="Andreopoulos B."/>
            <person name="Lu D."/>
            <person name="Skrede I."/>
            <person name="Drula E."/>
            <person name="Henrissat B."/>
            <person name="Morin E."/>
            <person name="Kohler A."/>
            <person name="Barry K."/>
            <person name="LaButti K."/>
            <person name="Morin E."/>
            <person name="Salamov A."/>
            <person name="Lipzen A."/>
            <person name="Mereny Z."/>
            <person name="Hegedus B."/>
            <person name="Baldrian P."/>
            <person name="Stursova M."/>
            <person name="Weitz H."/>
            <person name="Taylor A."/>
            <person name="Grigoriev I.V."/>
            <person name="Nagy L.G."/>
            <person name="Martin F."/>
            <person name="Kauserud H."/>
        </authorList>
    </citation>
    <scope>NUCLEOTIDE SEQUENCE</scope>
    <source>
        <strain evidence="4">CBHHK188m</strain>
    </source>
</reference>
<dbReference type="AlphaFoldDB" id="A0AAD7K264"/>
<dbReference type="InterPro" id="IPR039730">
    <property type="entry name" value="Jlp2/Ccd25"/>
</dbReference>
<accession>A0AAD7K264</accession>
<keyword evidence="5" id="KW-1185">Reference proteome</keyword>
<dbReference type="InterPro" id="IPR008532">
    <property type="entry name" value="NFACT_RNA-bd"/>
</dbReference>
<feature type="region of interest" description="Disordered" evidence="2">
    <location>
        <begin position="186"/>
        <end position="225"/>
    </location>
</feature>
<evidence type="ECO:0000259" key="3">
    <source>
        <dbReference type="Pfam" id="PF05670"/>
    </source>
</evidence>